<reference evidence="2 3" key="1">
    <citation type="submission" date="2024-04" db="EMBL/GenBank/DDBJ databases">
        <title>WGS of bacteria from Torrens River.</title>
        <authorList>
            <person name="Wyrsch E.R."/>
            <person name="Drigo B."/>
        </authorList>
    </citation>
    <scope>NUCLEOTIDE SEQUENCE [LARGE SCALE GENOMIC DNA]</scope>
    <source>
        <strain evidence="2 3">TWI391</strain>
    </source>
</reference>
<evidence type="ECO:0000259" key="1">
    <source>
        <dbReference type="Pfam" id="PF12867"/>
    </source>
</evidence>
<dbReference type="InterPro" id="IPR034660">
    <property type="entry name" value="DinB/YfiT-like"/>
</dbReference>
<dbReference type="Gene3D" id="1.20.120.450">
    <property type="entry name" value="dinb family like domain"/>
    <property type="match status" value="1"/>
</dbReference>
<gene>
    <name evidence="2" type="ORF">ABE541_15210</name>
</gene>
<evidence type="ECO:0000313" key="3">
    <source>
        <dbReference type="Proteomes" id="UP001409291"/>
    </source>
</evidence>
<dbReference type="NCBIfam" id="NF009807">
    <property type="entry name" value="PRK13291.1"/>
    <property type="match status" value="1"/>
</dbReference>
<sequence>MKSNIDKLKFPIGKFIAPNTIDNGTITKWIGIIQSFPDLLKKEVQELSEEALQKTYRPNGWSIRQIIHHCADSHMNSLIRFKLALTEDIPVIKPYAEDLWAELIDSKELAINSSINMLEALHYRWVVLLQNMTPSDMARQFRHPDSNELINIKTNIGLYAWHCEHHLAHIKIAKMNKE</sequence>
<dbReference type="SUPFAM" id="SSF109854">
    <property type="entry name" value="DinB/YfiT-like putative metalloenzymes"/>
    <property type="match status" value="1"/>
</dbReference>
<protein>
    <submittedName>
        <fullName evidence="2">YfiT family bacillithiol transferase</fullName>
    </submittedName>
</protein>
<keyword evidence="2" id="KW-0808">Transferase</keyword>
<dbReference type="RefSeq" id="WP_021188328.1">
    <property type="nucleotide sequence ID" value="NZ_JBDJLH010000002.1"/>
</dbReference>
<evidence type="ECO:0000313" key="2">
    <source>
        <dbReference type="EMBL" id="MEN5378610.1"/>
    </source>
</evidence>
<dbReference type="Pfam" id="PF12867">
    <property type="entry name" value="DinB_2"/>
    <property type="match status" value="1"/>
</dbReference>
<organism evidence="2 3">
    <name type="scientific">Sphingobacterium kitahiroshimense</name>
    <dbReference type="NCBI Taxonomy" id="470446"/>
    <lineage>
        <taxon>Bacteria</taxon>
        <taxon>Pseudomonadati</taxon>
        <taxon>Bacteroidota</taxon>
        <taxon>Sphingobacteriia</taxon>
        <taxon>Sphingobacteriales</taxon>
        <taxon>Sphingobacteriaceae</taxon>
        <taxon>Sphingobacterium</taxon>
    </lineage>
</organism>
<dbReference type="InterPro" id="IPR024775">
    <property type="entry name" value="DinB-like"/>
</dbReference>
<comment type="caution">
    <text evidence="2">The sequence shown here is derived from an EMBL/GenBank/DDBJ whole genome shotgun (WGS) entry which is preliminary data.</text>
</comment>
<proteinExistence type="predicted"/>
<dbReference type="GO" id="GO:0016740">
    <property type="term" value="F:transferase activity"/>
    <property type="evidence" value="ECO:0007669"/>
    <property type="project" value="UniProtKB-KW"/>
</dbReference>
<accession>A0ABV0BVN6</accession>
<dbReference type="EMBL" id="JBDJNQ010000007">
    <property type="protein sequence ID" value="MEN5378610.1"/>
    <property type="molecule type" value="Genomic_DNA"/>
</dbReference>
<dbReference type="Proteomes" id="UP001409291">
    <property type="component" value="Unassembled WGS sequence"/>
</dbReference>
<keyword evidence="3" id="KW-1185">Reference proteome</keyword>
<name>A0ABV0BVN6_9SPHI</name>
<feature type="domain" description="DinB-like" evidence="1">
    <location>
        <begin position="38"/>
        <end position="170"/>
    </location>
</feature>